<evidence type="ECO:0000313" key="6">
    <source>
        <dbReference type="Proteomes" id="UP000824261"/>
    </source>
</evidence>
<feature type="DNA-binding region" description="H-T-H motif" evidence="2">
    <location>
        <begin position="47"/>
        <end position="66"/>
    </location>
</feature>
<name>A0A9D1A0X6_9ACTN</name>
<accession>A0A9D1A0X6</accession>
<dbReference type="EMBL" id="DVGB01000072">
    <property type="protein sequence ID" value="HIR01780.1"/>
    <property type="molecule type" value="Genomic_DNA"/>
</dbReference>
<dbReference type="SUPFAM" id="SSF46689">
    <property type="entry name" value="Homeodomain-like"/>
    <property type="match status" value="1"/>
</dbReference>
<feature type="compositionally biased region" description="Low complexity" evidence="3">
    <location>
        <begin position="1"/>
        <end position="12"/>
    </location>
</feature>
<dbReference type="InterPro" id="IPR050624">
    <property type="entry name" value="HTH-type_Tx_Regulator"/>
</dbReference>
<dbReference type="Proteomes" id="UP000824261">
    <property type="component" value="Unassembled WGS sequence"/>
</dbReference>
<dbReference type="PRINTS" id="PR00455">
    <property type="entry name" value="HTHTETR"/>
</dbReference>
<dbReference type="GO" id="GO:0003677">
    <property type="term" value="F:DNA binding"/>
    <property type="evidence" value="ECO:0007669"/>
    <property type="project" value="UniProtKB-UniRule"/>
</dbReference>
<dbReference type="AlphaFoldDB" id="A0A9D1A0X6"/>
<dbReference type="Pfam" id="PF00440">
    <property type="entry name" value="TetR_N"/>
    <property type="match status" value="1"/>
</dbReference>
<feature type="region of interest" description="Disordered" evidence="3">
    <location>
        <begin position="1"/>
        <end position="20"/>
    </location>
</feature>
<protein>
    <submittedName>
        <fullName evidence="5">TetR/AcrR family transcriptional regulator</fullName>
    </submittedName>
</protein>
<evidence type="ECO:0000256" key="1">
    <source>
        <dbReference type="ARBA" id="ARBA00023125"/>
    </source>
</evidence>
<dbReference type="PROSITE" id="PS01081">
    <property type="entry name" value="HTH_TETR_1"/>
    <property type="match status" value="1"/>
</dbReference>
<proteinExistence type="predicted"/>
<evidence type="ECO:0000259" key="4">
    <source>
        <dbReference type="PROSITE" id="PS50977"/>
    </source>
</evidence>
<dbReference type="InterPro" id="IPR001647">
    <property type="entry name" value="HTH_TetR"/>
</dbReference>
<dbReference type="InterPro" id="IPR039532">
    <property type="entry name" value="TetR_C_Firmicutes"/>
</dbReference>
<dbReference type="PANTHER" id="PTHR43479:SF7">
    <property type="entry name" value="TETR-FAMILY TRANSCRIPTIONAL REGULATOR"/>
    <property type="match status" value="1"/>
</dbReference>
<evidence type="ECO:0000256" key="3">
    <source>
        <dbReference type="SAM" id="MobiDB-lite"/>
    </source>
</evidence>
<dbReference type="Gene3D" id="1.10.357.10">
    <property type="entry name" value="Tetracycline Repressor, domain 2"/>
    <property type="match status" value="1"/>
</dbReference>
<dbReference type="InterPro" id="IPR023772">
    <property type="entry name" value="DNA-bd_HTH_TetR-type_CS"/>
</dbReference>
<reference evidence="5" key="1">
    <citation type="submission" date="2020-10" db="EMBL/GenBank/DDBJ databases">
        <authorList>
            <person name="Gilroy R."/>
        </authorList>
    </citation>
    <scope>NUCLEOTIDE SEQUENCE</scope>
    <source>
        <strain evidence="5">ChiGjej1B1-2707</strain>
    </source>
</reference>
<comment type="caution">
    <text evidence="5">The sequence shown here is derived from an EMBL/GenBank/DDBJ whole genome shotgun (WGS) entry which is preliminary data.</text>
</comment>
<feature type="domain" description="HTH tetR-type" evidence="4">
    <location>
        <begin position="24"/>
        <end position="84"/>
    </location>
</feature>
<evidence type="ECO:0000313" key="5">
    <source>
        <dbReference type="EMBL" id="HIR01780.1"/>
    </source>
</evidence>
<sequence length="215" mass="24831">MVQTTRTNALPATAPPPTEDRRIVRSKKALRDAFIELMEERGLEGFTVNDLCARADLNRGTFYNHFHGKEDCLKAFEDEIMEDLDRYRERMQHISLPEVLRCRVRKQPMPLLVELFDYLRAQGDFLHAVLGPGGDVRFGPRLREAVCTNLIYSVLHERYRRDPSPFVGYYTAFFASAYLGVIERWVETGMQESSEEMARIAVRLLFIKPGEAITL</sequence>
<dbReference type="PANTHER" id="PTHR43479">
    <property type="entry name" value="ACREF/ENVCD OPERON REPRESSOR-RELATED"/>
    <property type="match status" value="1"/>
</dbReference>
<dbReference type="InterPro" id="IPR009057">
    <property type="entry name" value="Homeodomain-like_sf"/>
</dbReference>
<dbReference type="Pfam" id="PF14278">
    <property type="entry name" value="TetR_C_8"/>
    <property type="match status" value="1"/>
</dbReference>
<reference evidence="5" key="2">
    <citation type="journal article" date="2021" name="PeerJ">
        <title>Extensive microbial diversity within the chicken gut microbiome revealed by metagenomics and culture.</title>
        <authorList>
            <person name="Gilroy R."/>
            <person name="Ravi A."/>
            <person name="Getino M."/>
            <person name="Pursley I."/>
            <person name="Horton D.L."/>
            <person name="Alikhan N.F."/>
            <person name="Baker D."/>
            <person name="Gharbi K."/>
            <person name="Hall N."/>
            <person name="Watson M."/>
            <person name="Adriaenssens E.M."/>
            <person name="Foster-Nyarko E."/>
            <person name="Jarju S."/>
            <person name="Secka A."/>
            <person name="Antonio M."/>
            <person name="Oren A."/>
            <person name="Chaudhuri R.R."/>
            <person name="La Ragione R."/>
            <person name="Hildebrand F."/>
            <person name="Pallen M.J."/>
        </authorList>
    </citation>
    <scope>NUCLEOTIDE SEQUENCE</scope>
    <source>
        <strain evidence="5">ChiGjej1B1-2707</strain>
    </source>
</reference>
<gene>
    <name evidence="5" type="ORF">IAA69_05915</name>
</gene>
<evidence type="ECO:0000256" key="2">
    <source>
        <dbReference type="PROSITE-ProRule" id="PRU00335"/>
    </source>
</evidence>
<organism evidence="5 6">
    <name type="scientific">Candidatus Aveggerthella stercoripullorum</name>
    <dbReference type="NCBI Taxonomy" id="2840688"/>
    <lineage>
        <taxon>Bacteria</taxon>
        <taxon>Bacillati</taxon>
        <taxon>Actinomycetota</taxon>
        <taxon>Coriobacteriia</taxon>
        <taxon>Eggerthellales</taxon>
        <taxon>Eggerthellaceae</taxon>
        <taxon>Eggerthellaceae incertae sedis</taxon>
        <taxon>Candidatus Aveggerthella</taxon>
    </lineage>
</organism>
<dbReference type="PROSITE" id="PS50977">
    <property type="entry name" value="HTH_TETR_2"/>
    <property type="match status" value="1"/>
</dbReference>
<keyword evidence="1 2" id="KW-0238">DNA-binding</keyword>